<dbReference type="PATRIC" id="fig|760154.4.peg.1396"/>
<gene>
    <name evidence="1" type="ordered locus">Sulba_1392</name>
</gene>
<dbReference type="Proteomes" id="UP000006176">
    <property type="component" value="Chromosome"/>
</dbReference>
<dbReference type="Pfam" id="PF02082">
    <property type="entry name" value="Rrf2"/>
    <property type="match status" value="1"/>
</dbReference>
<sequence>MSLLSTKGMYGLSAMYQLFLSKSDKPLQIKEISSRAEIPQNYLEQLLILLRQAGLVNSVRGAYGGYLLAKSAEDILIKDILIALEGNLLILDSEIKDPVLRLFYEECNTKLQEIFNVPLSEFNTYSERLSQQLNYSI</sequence>
<keyword evidence="2" id="KW-1185">Reference proteome</keyword>
<dbReference type="GO" id="GO:0005829">
    <property type="term" value="C:cytosol"/>
    <property type="evidence" value="ECO:0007669"/>
    <property type="project" value="TreeGrafter"/>
</dbReference>
<dbReference type="PANTHER" id="PTHR33221">
    <property type="entry name" value="WINGED HELIX-TURN-HELIX TRANSCRIPTIONAL REGULATOR, RRF2 FAMILY"/>
    <property type="match status" value="1"/>
</dbReference>
<name>I3XXK7_SULBS</name>
<dbReference type="InterPro" id="IPR036390">
    <property type="entry name" value="WH_DNA-bd_sf"/>
</dbReference>
<proteinExistence type="predicted"/>
<dbReference type="Gene3D" id="1.10.10.10">
    <property type="entry name" value="Winged helix-like DNA-binding domain superfamily/Winged helix DNA-binding domain"/>
    <property type="match status" value="1"/>
</dbReference>
<dbReference type="PROSITE" id="PS51197">
    <property type="entry name" value="HTH_RRF2_2"/>
    <property type="match status" value="1"/>
</dbReference>
<protein>
    <submittedName>
        <fullName evidence="1">Rrf2 family protein, putative transcriptional regulator</fullName>
    </submittedName>
</protein>
<dbReference type="PANTHER" id="PTHR33221:SF15">
    <property type="entry name" value="HTH-TYPE TRANSCRIPTIONAL REGULATOR YWGB-RELATED"/>
    <property type="match status" value="1"/>
</dbReference>
<dbReference type="OrthoDB" id="9800519at2"/>
<dbReference type="AlphaFoldDB" id="I3XXK7"/>
<evidence type="ECO:0000313" key="1">
    <source>
        <dbReference type="EMBL" id="AFL68681.1"/>
    </source>
</evidence>
<dbReference type="GO" id="GO:0003700">
    <property type="term" value="F:DNA-binding transcription factor activity"/>
    <property type="evidence" value="ECO:0007669"/>
    <property type="project" value="TreeGrafter"/>
</dbReference>
<dbReference type="RefSeq" id="WP_014769559.1">
    <property type="nucleotide sequence ID" value="NC_018002.1"/>
</dbReference>
<dbReference type="STRING" id="760154.Sulba_1392"/>
<accession>I3XXK7</accession>
<dbReference type="InterPro" id="IPR036388">
    <property type="entry name" value="WH-like_DNA-bd_sf"/>
</dbReference>
<reference evidence="1 2" key="1">
    <citation type="submission" date="2012-06" db="EMBL/GenBank/DDBJ databases">
        <title>Complete sequence of Sulfurospirillum barnesii SES-3.</title>
        <authorList>
            <consortium name="US DOE Joint Genome Institute"/>
            <person name="Lucas S."/>
            <person name="Han J."/>
            <person name="Lapidus A."/>
            <person name="Cheng J.-F."/>
            <person name="Goodwin L."/>
            <person name="Pitluck S."/>
            <person name="Peters L."/>
            <person name="Ovchinnikova G."/>
            <person name="Lu M."/>
            <person name="Detter J.C."/>
            <person name="Han C."/>
            <person name="Tapia R."/>
            <person name="Land M."/>
            <person name="Hauser L."/>
            <person name="Kyrpides N."/>
            <person name="Ivanova N."/>
            <person name="Pagani I."/>
            <person name="Stolz J."/>
            <person name="Arkin A."/>
            <person name="Dehal P."/>
            <person name="Oremland R."/>
            <person name="Saltikov C."/>
            <person name="Basu P."/>
            <person name="Hollibaugh J."/>
            <person name="Newman D."/>
            <person name="Stolyar S."/>
            <person name="Hazen T."/>
            <person name="Woyke T."/>
        </authorList>
    </citation>
    <scope>NUCLEOTIDE SEQUENCE [LARGE SCALE GENOMIC DNA]</scope>
    <source>
        <strain evidence="2">ATCC 700032 / DSM 10660 / SES-3</strain>
    </source>
</reference>
<evidence type="ECO:0000313" key="2">
    <source>
        <dbReference type="Proteomes" id="UP000006176"/>
    </source>
</evidence>
<dbReference type="EMBL" id="CP003333">
    <property type="protein sequence ID" value="AFL68681.1"/>
    <property type="molecule type" value="Genomic_DNA"/>
</dbReference>
<dbReference type="eggNOG" id="COG1959">
    <property type="taxonomic scope" value="Bacteria"/>
</dbReference>
<dbReference type="InterPro" id="IPR030489">
    <property type="entry name" value="TR_Rrf2-type_CS"/>
</dbReference>
<dbReference type="NCBIfam" id="TIGR00738">
    <property type="entry name" value="rrf2_super"/>
    <property type="match status" value="1"/>
</dbReference>
<dbReference type="SUPFAM" id="SSF46785">
    <property type="entry name" value="Winged helix' DNA-binding domain"/>
    <property type="match status" value="1"/>
</dbReference>
<dbReference type="KEGG" id="sba:Sulba_1392"/>
<organism evidence="1 2">
    <name type="scientific">Sulfurospirillum barnesii (strain ATCC 700032 / DSM 10660 / SES-3)</name>
    <dbReference type="NCBI Taxonomy" id="760154"/>
    <lineage>
        <taxon>Bacteria</taxon>
        <taxon>Pseudomonadati</taxon>
        <taxon>Campylobacterota</taxon>
        <taxon>Epsilonproteobacteria</taxon>
        <taxon>Campylobacterales</taxon>
        <taxon>Sulfurospirillaceae</taxon>
        <taxon>Sulfurospirillum</taxon>
    </lineage>
</organism>
<dbReference type="PROSITE" id="PS01332">
    <property type="entry name" value="HTH_RRF2_1"/>
    <property type="match status" value="1"/>
</dbReference>
<dbReference type="InterPro" id="IPR000944">
    <property type="entry name" value="Tscrpt_reg_Rrf2"/>
</dbReference>
<dbReference type="HOGENOM" id="CLU_107144_0_1_7"/>